<keyword evidence="2" id="KW-0378">Hydrolase</keyword>
<dbReference type="PANTHER" id="PTHR10161:SF14">
    <property type="entry name" value="TARTRATE-RESISTANT ACID PHOSPHATASE TYPE 5"/>
    <property type="match status" value="1"/>
</dbReference>
<evidence type="ECO:0000313" key="5">
    <source>
        <dbReference type="EMBL" id="MFC3051945.1"/>
    </source>
</evidence>
<dbReference type="InterPro" id="IPR004843">
    <property type="entry name" value="Calcineurin-like_PHP"/>
</dbReference>
<dbReference type="InterPro" id="IPR029052">
    <property type="entry name" value="Metallo-depent_PP-like"/>
</dbReference>
<dbReference type="Pfam" id="PF00149">
    <property type="entry name" value="Metallophos"/>
    <property type="match status" value="1"/>
</dbReference>
<dbReference type="InterPro" id="IPR051558">
    <property type="entry name" value="Metallophosphoesterase_PAP"/>
</dbReference>
<keyword evidence="6" id="KW-1185">Reference proteome</keyword>
<dbReference type="EMBL" id="JBHRSL010000006">
    <property type="protein sequence ID" value="MFC3051945.1"/>
    <property type="molecule type" value="Genomic_DNA"/>
</dbReference>
<feature type="domain" description="Calcineurin-like phosphoesterase" evidence="4">
    <location>
        <begin position="117"/>
        <end position="323"/>
    </location>
</feature>
<comment type="caution">
    <text evidence="5">The sequence shown here is derived from an EMBL/GenBank/DDBJ whole genome shotgun (WGS) entry which is preliminary data.</text>
</comment>
<dbReference type="Proteomes" id="UP001595444">
    <property type="component" value="Unassembled WGS sequence"/>
</dbReference>
<feature type="chain" id="PRO_5046358929" evidence="3">
    <location>
        <begin position="23"/>
        <end position="422"/>
    </location>
</feature>
<dbReference type="PANTHER" id="PTHR10161">
    <property type="entry name" value="TARTRATE-RESISTANT ACID PHOSPHATASE TYPE 5"/>
    <property type="match status" value="1"/>
</dbReference>
<evidence type="ECO:0000313" key="6">
    <source>
        <dbReference type="Proteomes" id="UP001595444"/>
    </source>
</evidence>
<reference evidence="6" key="1">
    <citation type="journal article" date="2019" name="Int. J. Syst. Evol. Microbiol.">
        <title>The Global Catalogue of Microorganisms (GCM) 10K type strain sequencing project: providing services to taxonomists for standard genome sequencing and annotation.</title>
        <authorList>
            <consortium name="The Broad Institute Genomics Platform"/>
            <consortium name="The Broad Institute Genome Sequencing Center for Infectious Disease"/>
            <person name="Wu L."/>
            <person name="Ma J."/>
        </authorList>
    </citation>
    <scope>NUCLEOTIDE SEQUENCE [LARGE SCALE GENOMIC DNA]</scope>
    <source>
        <strain evidence="6">KCTC 62164</strain>
    </source>
</reference>
<organism evidence="5 6">
    <name type="scientific">Kordiimonas pumila</name>
    <dbReference type="NCBI Taxonomy" id="2161677"/>
    <lineage>
        <taxon>Bacteria</taxon>
        <taxon>Pseudomonadati</taxon>
        <taxon>Pseudomonadota</taxon>
        <taxon>Alphaproteobacteria</taxon>
        <taxon>Kordiimonadales</taxon>
        <taxon>Kordiimonadaceae</taxon>
        <taxon>Kordiimonas</taxon>
    </lineage>
</organism>
<evidence type="ECO:0000259" key="4">
    <source>
        <dbReference type="Pfam" id="PF00149"/>
    </source>
</evidence>
<dbReference type="Gene3D" id="3.60.21.10">
    <property type="match status" value="1"/>
</dbReference>
<evidence type="ECO:0000256" key="1">
    <source>
        <dbReference type="ARBA" id="ARBA00022729"/>
    </source>
</evidence>
<protein>
    <submittedName>
        <fullName evidence="5">Metallophosphoesterase</fullName>
    </submittedName>
</protein>
<proteinExistence type="predicted"/>
<sequence>MFYLKSLSVFLALGLGASGAWASSDTAPKKEETISFLAFGDSGYHYGYQKKSLYKKPLRTLDDFEADYRADWTEDNKPASEFSMPSLYYHQDMGGYIMRSGQQPVADAMKAYCAEKECEFGLMLGDNIYPDGATMGADGVDDAKRFKDLFETPYQGLGANEADFKIYTALGNHDWHTSREGAMAQVAYMEQSDQFYMDGIFYSVKPASAHGEVEIFVIDTEVILSGEGYPEAILNADGSEMKGTGPDDIDPWAMPANDAEKHMVQWLETSLKNSTAKWKFVVAHHPLWSTGGSKFEQARTLRRLLLPMLCDYADVYFAGHEHSLELHTDTCETTPKGRAEKPLVHVLSGAASKERSTHSTFAAYQAKAYPQQTAHYVRGMIWGFTHVELTGDTGVIRMISTPTDGSGKPIVEYEFPIERRSH</sequence>
<dbReference type="RefSeq" id="WP_194215361.1">
    <property type="nucleotide sequence ID" value="NZ_CP061205.1"/>
</dbReference>
<accession>A0ABV7D5E5</accession>
<feature type="signal peptide" evidence="3">
    <location>
        <begin position="1"/>
        <end position="22"/>
    </location>
</feature>
<name>A0ABV7D5E5_9PROT</name>
<keyword evidence="1 3" id="KW-0732">Signal</keyword>
<evidence type="ECO:0000256" key="3">
    <source>
        <dbReference type="SAM" id="SignalP"/>
    </source>
</evidence>
<gene>
    <name evidence="5" type="ORF">ACFOKA_08510</name>
</gene>
<dbReference type="SUPFAM" id="SSF56300">
    <property type="entry name" value="Metallo-dependent phosphatases"/>
    <property type="match status" value="1"/>
</dbReference>
<evidence type="ECO:0000256" key="2">
    <source>
        <dbReference type="ARBA" id="ARBA00022801"/>
    </source>
</evidence>